<evidence type="ECO:0000256" key="6">
    <source>
        <dbReference type="ARBA" id="ARBA00022741"/>
    </source>
</evidence>
<comment type="similarity">
    <text evidence="2 9 10">Belongs to the RecF family.</text>
</comment>
<evidence type="ECO:0000256" key="11">
    <source>
        <dbReference type="SAM" id="Coils"/>
    </source>
</evidence>
<evidence type="ECO:0000313" key="14">
    <source>
        <dbReference type="Proteomes" id="UP000034603"/>
    </source>
</evidence>
<evidence type="ECO:0000256" key="5">
    <source>
        <dbReference type="ARBA" id="ARBA00022705"/>
    </source>
</evidence>
<protein>
    <recommendedName>
        <fullName evidence="3 9">DNA replication and repair protein RecF</fullName>
    </recommendedName>
</protein>
<keyword evidence="4 9" id="KW-0963">Cytoplasm</keyword>
<evidence type="ECO:0000256" key="3">
    <source>
        <dbReference type="ARBA" id="ARBA00020170"/>
    </source>
</evidence>
<evidence type="ECO:0000256" key="9">
    <source>
        <dbReference type="HAMAP-Rule" id="MF_00365"/>
    </source>
</evidence>
<name>A0A0G0HZ56_9BACT</name>
<proteinExistence type="inferred from homology"/>
<evidence type="ECO:0000256" key="1">
    <source>
        <dbReference type="ARBA" id="ARBA00004496"/>
    </source>
</evidence>
<dbReference type="PROSITE" id="PS00618">
    <property type="entry name" value="RECF_2"/>
    <property type="match status" value="1"/>
</dbReference>
<feature type="coiled-coil region" evidence="11">
    <location>
        <begin position="53"/>
        <end position="104"/>
    </location>
</feature>
<dbReference type="SUPFAM" id="SSF52540">
    <property type="entry name" value="P-loop containing nucleoside triphosphate hydrolases"/>
    <property type="match status" value="1"/>
</dbReference>
<evidence type="ECO:0000259" key="12">
    <source>
        <dbReference type="Pfam" id="PF02463"/>
    </source>
</evidence>
<keyword evidence="9 10" id="KW-0742">SOS response</keyword>
<evidence type="ECO:0000256" key="4">
    <source>
        <dbReference type="ARBA" id="ARBA00022490"/>
    </source>
</evidence>
<comment type="function">
    <text evidence="9 10">The RecF protein is involved in DNA metabolism; it is required for DNA replication and normal SOS inducibility. RecF binds preferentially to single-stranded, linear DNA. It also seems to bind ATP.</text>
</comment>
<evidence type="ECO:0000256" key="7">
    <source>
        <dbReference type="ARBA" id="ARBA00022840"/>
    </source>
</evidence>
<dbReference type="Proteomes" id="UP000034603">
    <property type="component" value="Unassembled WGS sequence"/>
</dbReference>
<evidence type="ECO:0000256" key="2">
    <source>
        <dbReference type="ARBA" id="ARBA00008016"/>
    </source>
</evidence>
<keyword evidence="6 9" id="KW-0547">Nucleotide-binding</keyword>
<dbReference type="GO" id="GO:0003697">
    <property type="term" value="F:single-stranded DNA binding"/>
    <property type="evidence" value="ECO:0007669"/>
    <property type="project" value="UniProtKB-UniRule"/>
</dbReference>
<evidence type="ECO:0000256" key="8">
    <source>
        <dbReference type="ARBA" id="ARBA00023125"/>
    </source>
</evidence>
<dbReference type="Pfam" id="PF02463">
    <property type="entry name" value="SMC_N"/>
    <property type="match status" value="1"/>
</dbReference>
<dbReference type="PANTHER" id="PTHR32182">
    <property type="entry name" value="DNA REPLICATION AND REPAIR PROTEIN RECF"/>
    <property type="match status" value="1"/>
</dbReference>
<keyword evidence="7 9" id="KW-0067">ATP-binding</keyword>
<dbReference type="InterPro" id="IPR042174">
    <property type="entry name" value="RecF_2"/>
</dbReference>
<keyword evidence="11" id="KW-0175">Coiled coil</keyword>
<evidence type="ECO:0000313" key="13">
    <source>
        <dbReference type="EMBL" id="KKQ43935.1"/>
    </source>
</evidence>
<comment type="subcellular location">
    <subcellularLocation>
        <location evidence="1 9 10">Cytoplasm</location>
    </subcellularLocation>
</comment>
<dbReference type="GO" id="GO:0006260">
    <property type="term" value="P:DNA replication"/>
    <property type="evidence" value="ECO:0007669"/>
    <property type="project" value="UniProtKB-UniRule"/>
</dbReference>
<dbReference type="GO" id="GO:0000731">
    <property type="term" value="P:DNA synthesis involved in DNA repair"/>
    <property type="evidence" value="ECO:0007669"/>
    <property type="project" value="TreeGrafter"/>
</dbReference>
<dbReference type="PATRIC" id="fig|1618546.3.peg.837"/>
<feature type="binding site" evidence="9">
    <location>
        <begin position="30"/>
        <end position="37"/>
    </location>
    <ligand>
        <name>ATP</name>
        <dbReference type="ChEBI" id="CHEBI:30616"/>
    </ligand>
</feature>
<dbReference type="PANTHER" id="PTHR32182:SF0">
    <property type="entry name" value="DNA REPLICATION AND REPAIR PROTEIN RECF"/>
    <property type="match status" value="1"/>
</dbReference>
<dbReference type="GO" id="GO:0006302">
    <property type="term" value="P:double-strand break repair"/>
    <property type="evidence" value="ECO:0007669"/>
    <property type="project" value="TreeGrafter"/>
</dbReference>
<dbReference type="InterPro" id="IPR003395">
    <property type="entry name" value="RecF/RecN/SMC_N"/>
</dbReference>
<comment type="caution">
    <text evidence="13">The sequence shown here is derived from an EMBL/GenBank/DDBJ whole genome shotgun (WGS) entry which is preliminary data.</text>
</comment>
<feature type="domain" description="RecF/RecN/SMC N-terminal" evidence="12">
    <location>
        <begin position="3"/>
        <end position="373"/>
    </location>
</feature>
<evidence type="ECO:0000256" key="10">
    <source>
        <dbReference type="RuleBase" id="RU000578"/>
    </source>
</evidence>
<dbReference type="InterPro" id="IPR001238">
    <property type="entry name" value="DNA-binding_RecF"/>
</dbReference>
<gene>
    <name evidence="9" type="primary">recF</name>
    <name evidence="13" type="ORF">US62_C0039G0007</name>
</gene>
<dbReference type="GO" id="GO:0009432">
    <property type="term" value="P:SOS response"/>
    <property type="evidence" value="ECO:0007669"/>
    <property type="project" value="UniProtKB-UniRule"/>
</dbReference>
<keyword evidence="9 10" id="KW-0234">DNA repair</keyword>
<keyword evidence="8 9" id="KW-0238">DNA-binding</keyword>
<dbReference type="GO" id="GO:0005524">
    <property type="term" value="F:ATP binding"/>
    <property type="evidence" value="ECO:0007669"/>
    <property type="project" value="UniProtKB-UniRule"/>
</dbReference>
<dbReference type="HAMAP" id="MF_00365">
    <property type="entry name" value="RecF"/>
    <property type="match status" value="1"/>
</dbReference>
<dbReference type="InterPro" id="IPR027417">
    <property type="entry name" value="P-loop_NTPase"/>
</dbReference>
<dbReference type="PROSITE" id="PS00617">
    <property type="entry name" value="RECF_1"/>
    <property type="match status" value="1"/>
</dbReference>
<reference evidence="13 14" key="1">
    <citation type="journal article" date="2015" name="Nature">
        <title>rRNA introns, odd ribosomes, and small enigmatic genomes across a large radiation of phyla.</title>
        <authorList>
            <person name="Brown C.T."/>
            <person name="Hug L.A."/>
            <person name="Thomas B.C."/>
            <person name="Sharon I."/>
            <person name="Castelle C.J."/>
            <person name="Singh A."/>
            <person name="Wilkins M.J."/>
            <person name="Williams K.H."/>
            <person name="Banfield J.F."/>
        </authorList>
    </citation>
    <scope>NUCLEOTIDE SEQUENCE [LARGE SCALE GENOMIC DNA]</scope>
</reference>
<dbReference type="AlphaFoldDB" id="A0A0G0HZ56"/>
<keyword evidence="9 10" id="KW-0227">DNA damage</keyword>
<accession>A0A0G0HZ56</accession>
<dbReference type="EMBL" id="LBTR01000039">
    <property type="protein sequence ID" value="KKQ43935.1"/>
    <property type="molecule type" value="Genomic_DNA"/>
</dbReference>
<organism evidence="13 14">
    <name type="scientific">Candidatus Woesebacteria bacterium GW2011_GWA1_37_8</name>
    <dbReference type="NCBI Taxonomy" id="1618546"/>
    <lineage>
        <taxon>Bacteria</taxon>
        <taxon>Candidatus Woeseibacteriota</taxon>
    </lineage>
</organism>
<dbReference type="NCBIfam" id="TIGR00611">
    <property type="entry name" value="recf"/>
    <property type="match status" value="1"/>
</dbReference>
<dbReference type="Gene3D" id="3.40.50.300">
    <property type="entry name" value="P-loop containing nucleotide triphosphate hydrolases"/>
    <property type="match status" value="1"/>
</dbReference>
<dbReference type="InterPro" id="IPR018078">
    <property type="entry name" value="DNA-binding_RecF_CS"/>
</dbReference>
<keyword evidence="5 9" id="KW-0235">DNA replication</keyword>
<dbReference type="GO" id="GO:0005737">
    <property type="term" value="C:cytoplasm"/>
    <property type="evidence" value="ECO:0007669"/>
    <property type="project" value="UniProtKB-SubCell"/>
</dbReference>
<sequence length="383" mass="43857">MLINKLALNNFRNFSKKHFEFGKGVNVIVGPNAIGKTNILESIYLLSTGKSFKARLEEEMIDYNSDIARIVGEVGHRLVEHSGLERSKKQKEAEELQKKKLETILTRGEIQIGEDPENIQKAPRKKMLVNGLPKRLIDFSGILKVALFGPWDLDLVTESPSIRRKFLDSVLSQVDREYRRASLSYEKGLRQRNRLLWRIREEGLSRSQLLFWNQLLIKNGDYISRKRAEFIDFVNESPDFLDQDFSLEYDSSAISEGRLMQYKDEEVAAATTLVGPHRDDFIFKLKNAKNANAKNGDRDLSKYGSRGEQRMGVLWVKLAELNYIEKSTGERPVLLLDDIFSELDHEHRAVVSELAKAQQTIITTADEHYVKGIKSGNEIIMLG</sequence>
<dbReference type="Gene3D" id="1.20.1050.90">
    <property type="entry name" value="RecF/RecN/SMC, N-terminal domain"/>
    <property type="match status" value="1"/>
</dbReference>